<dbReference type="EC" id="6.3.4.14" evidence="1"/>
<protein>
    <recommendedName>
        <fullName evidence="1">biotin carboxylase</fullName>
        <ecNumber evidence="1">6.3.4.14</ecNumber>
    </recommendedName>
</protein>
<name>A0ABW2C3C4_9PSEU</name>
<evidence type="ECO:0000313" key="9">
    <source>
        <dbReference type="EMBL" id="MFC6869120.1"/>
    </source>
</evidence>
<keyword evidence="10" id="KW-1185">Reference proteome</keyword>
<dbReference type="InterPro" id="IPR050856">
    <property type="entry name" value="Biotin_carboxylase_complex"/>
</dbReference>
<dbReference type="EMBL" id="JBHSXX010000001">
    <property type="protein sequence ID" value="MFC6869120.1"/>
    <property type="molecule type" value="Genomic_DNA"/>
</dbReference>
<dbReference type="InterPro" id="IPR016185">
    <property type="entry name" value="PreATP-grasp_dom_sf"/>
</dbReference>
<dbReference type="PANTHER" id="PTHR18866">
    <property type="entry name" value="CARBOXYLASE:PYRUVATE/ACETYL-COA/PROPIONYL-COA CARBOXYLASE"/>
    <property type="match status" value="1"/>
</dbReference>
<dbReference type="InterPro" id="IPR005479">
    <property type="entry name" value="CPAse_ATP-bd"/>
</dbReference>
<evidence type="ECO:0000259" key="7">
    <source>
        <dbReference type="PROSITE" id="PS50975"/>
    </source>
</evidence>
<dbReference type="PANTHER" id="PTHR18866:SF33">
    <property type="entry name" value="METHYLCROTONOYL-COA CARBOXYLASE SUBUNIT ALPHA, MITOCHONDRIAL-RELATED"/>
    <property type="match status" value="1"/>
</dbReference>
<evidence type="ECO:0000256" key="4">
    <source>
        <dbReference type="ARBA" id="ARBA00022840"/>
    </source>
</evidence>
<dbReference type="PROSITE" id="PS00867">
    <property type="entry name" value="CPSASE_2"/>
    <property type="match status" value="1"/>
</dbReference>
<dbReference type="Pfam" id="PF02786">
    <property type="entry name" value="CPSase_L_D2"/>
    <property type="match status" value="1"/>
</dbReference>
<dbReference type="RefSeq" id="WP_345393458.1">
    <property type="nucleotide sequence ID" value="NZ_BAABLA010000019.1"/>
</dbReference>
<dbReference type="InterPro" id="IPR011764">
    <property type="entry name" value="Biotin_carboxylation_dom"/>
</dbReference>
<evidence type="ECO:0000256" key="2">
    <source>
        <dbReference type="ARBA" id="ARBA00022598"/>
    </source>
</evidence>
<keyword evidence="4 6" id="KW-0067">ATP-binding</keyword>
<dbReference type="InterPro" id="IPR011761">
    <property type="entry name" value="ATP-grasp"/>
</dbReference>
<dbReference type="InterPro" id="IPR005481">
    <property type="entry name" value="BC-like_N"/>
</dbReference>
<dbReference type="Gene3D" id="3.30.470.20">
    <property type="entry name" value="ATP-grasp fold, B domain"/>
    <property type="match status" value="1"/>
</dbReference>
<dbReference type="SUPFAM" id="SSF51246">
    <property type="entry name" value="Rudiment single hybrid motif"/>
    <property type="match status" value="1"/>
</dbReference>
<organism evidence="9 10">
    <name type="scientific">Haloechinothrix salitolerans</name>
    <dbReference type="NCBI Taxonomy" id="926830"/>
    <lineage>
        <taxon>Bacteria</taxon>
        <taxon>Bacillati</taxon>
        <taxon>Actinomycetota</taxon>
        <taxon>Actinomycetes</taxon>
        <taxon>Pseudonocardiales</taxon>
        <taxon>Pseudonocardiaceae</taxon>
        <taxon>Haloechinothrix</taxon>
    </lineage>
</organism>
<feature type="domain" description="ATP-grasp" evidence="7">
    <location>
        <begin position="120"/>
        <end position="316"/>
    </location>
</feature>
<dbReference type="SUPFAM" id="SSF52440">
    <property type="entry name" value="PreATP-grasp domain"/>
    <property type="match status" value="1"/>
</dbReference>
<dbReference type="PROSITE" id="PS00866">
    <property type="entry name" value="CPSASE_1"/>
    <property type="match status" value="1"/>
</dbReference>
<keyword evidence="3 6" id="KW-0547">Nucleotide-binding</keyword>
<dbReference type="Proteomes" id="UP001596337">
    <property type="component" value="Unassembled WGS sequence"/>
</dbReference>
<dbReference type="PROSITE" id="PS50975">
    <property type="entry name" value="ATP_GRASP"/>
    <property type="match status" value="1"/>
</dbReference>
<sequence length="466" mass="49863">MFEKVLVANRGEIAVRVMRSLRRLGVQSVAVHSDVDASSMHVRQADEAVEIGSAPVADSYLRIDRIIEAAISTGAQAIHPGYGLLAENAGFARACAAAGLVFVGPSPESMDMMASKIRARQTMAASGIPVVPGTTSPVVAGADAHAAAAEIGFPVAVKAASGGGGKGFRVAFSPDDLDEAVEGAAGEGARFFSDDTVYLERYLEDPRHVEIQVVADNYGNVVHLYERDCSIQRRHQKLIEEAPCPALSDDTRARLGEIAIAAARAAQYTSVGTIEGLLVGEEFFFLEMNTRIQVEHPVTEMVTGVDLVELQLRIAAGERLGFAQSDIQVRGHAIECRVNAESAAKGFRPAPGTVAFFVSPKGDGIRVDAGVEDGDVVQPYYDPMIAKVIVWGDSRADATEKMRTALERMEINGITTLLPFHRALLASDEWREGSTCRELLENRGWLKSTDEWATSGARALSGKGQA</sequence>
<dbReference type="SMART" id="SM00878">
    <property type="entry name" value="Biotin_carb_C"/>
    <property type="match status" value="1"/>
</dbReference>
<evidence type="ECO:0000259" key="8">
    <source>
        <dbReference type="PROSITE" id="PS50979"/>
    </source>
</evidence>
<dbReference type="InterPro" id="IPR005482">
    <property type="entry name" value="Biotin_COase_C"/>
</dbReference>
<feature type="domain" description="Biotin carboxylation" evidence="8">
    <location>
        <begin position="1"/>
        <end position="445"/>
    </location>
</feature>
<dbReference type="NCBIfam" id="NF006367">
    <property type="entry name" value="PRK08591.1"/>
    <property type="match status" value="1"/>
</dbReference>
<proteinExistence type="predicted"/>
<evidence type="ECO:0000256" key="6">
    <source>
        <dbReference type="PROSITE-ProRule" id="PRU00409"/>
    </source>
</evidence>
<evidence type="ECO:0000313" key="10">
    <source>
        <dbReference type="Proteomes" id="UP001596337"/>
    </source>
</evidence>
<dbReference type="InterPro" id="IPR011054">
    <property type="entry name" value="Rudment_hybrid_motif"/>
</dbReference>
<dbReference type="SUPFAM" id="SSF56059">
    <property type="entry name" value="Glutathione synthetase ATP-binding domain-like"/>
    <property type="match status" value="1"/>
</dbReference>
<keyword evidence="5" id="KW-0092">Biotin</keyword>
<gene>
    <name evidence="9" type="ORF">ACFQGD_18405</name>
</gene>
<reference evidence="10" key="1">
    <citation type="journal article" date="2019" name="Int. J. Syst. Evol. Microbiol.">
        <title>The Global Catalogue of Microorganisms (GCM) 10K type strain sequencing project: providing services to taxonomists for standard genome sequencing and annotation.</title>
        <authorList>
            <consortium name="The Broad Institute Genomics Platform"/>
            <consortium name="The Broad Institute Genome Sequencing Center for Infectious Disease"/>
            <person name="Wu L."/>
            <person name="Ma J."/>
        </authorList>
    </citation>
    <scope>NUCLEOTIDE SEQUENCE [LARGE SCALE GENOMIC DNA]</scope>
    <source>
        <strain evidence="10">KCTC 32255</strain>
    </source>
</reference>
<keyword evidence="2" id="KW-0436">Ligase</keyword>
<dbReference type="Pfam" id="PF02785">
    <property type="entry name" value="Biotin_carb_C"/>
    <property type="match status" value="1"/>
</dbReference>
<dbReference type="Pfam" id="PF00289">
    <property type="entry name" value="Biotin_carb_N"/>
    <property type="match status" value="1"/>
</dbReference>
<comment type="caution">
    <text evidence="9">The sequence shown here is derived from an EMBL/GenBank/DDBJ whole genome shotgun (WGS) entry which is preliminary data.</text>
</comment>
<evidence type="ECO:0000256" key="3">
    <source>
        <dbReference type="ARBA" id="ARBA00022741"/>
    </source>
</evidence>
<dbReference type="PROSITE" id="PS50979">
    <property type="entry name" value="BC"/>
    <property type="match status" value="1"/>
</dbReference>
<accession>A0ABW2C3C4</accession>
<evidence type="ECO:0000256" key="5">
    <source>
        <dbReference type="ARBA" id="ARBA00023267"/>
    </source>
</evidence>
<evidence type="ECO:0000256" key="1">
    <source>
        <dbReference type="ARBA" id="ARBA00013263"/>
    </source>
</evidence>